<keyword evidence="2" id="KW-1185">Reference proteome</keyword>
<comment type="caution">
    <text evidence="1">The sequence shown here is derived from an EMBL/GenBank/DDBJ whole genome shotgun (WGS) entry which is preliminary data.</text>
</comment>
<organism evidence="1 2">
    <name type="scientific">Companilactobacillus paralimentarius DSM 13238 = JCM 10415</name>
    <dbReference type="NCBI Taxonomy" id="1122151"/>
    <lineage>
        <taxon>Bacteria</taxon>
        <taxon>Bacillati</taxon>
        <taxon>Bacillota</taxon>
        <taxon>Bacilli</taxon>
        <taxon>Lactobacillales</taxon>
        <taxon>Lactobacillaceae</taxon>
        <taxon>Companilactobacillus</taxon>
    </lineage>
</organism>
<gene>
    <name evidence="1" type="ORF">FD33_GL000003</name>
</gene>
<proteinExistence type="predicted"/>
<accession>A0A0R1PJZ9</accession>
<dbReference type="RefSeq" id="WP_025086176.1">
    <property type="nucleotide sequence ID" value="NZ_AZES01000005.1"/>
</dbReference>
<dbReference type="AlphaFoldDB" id="A0A0R1PJZ9"/>
<dbReference type="Proteomes" id="UP000051908">
    <property type="component" value="Unassembled WGS sequence"/>
</dbReference>
<dbReference type="GeneID" id="96666750"/>
<dbReference type="PATRIC" id="fig|1122151.5.peg.3"/>
<reference evidence="1 2" key="1">
    <citation type="journal article" date="2015" name="Genome Announc.">
        <title>Expanding the biotechnology potential of lactobacilli through comparative genomics of 213 strains and associated genera.</title>
        <authorList>
            <person name="Sun Z."/>
            <person name="Harris H.M."/>
            <person name="McCann A."/>
            <person name="Guo C."/>
            <person name="Argimon S."/>
            <person name="Zhang W."/>
            <person name="Yang X."/>
            <person name="Jeffery I.B."/>
            <person name="Cooney J.C."/>
            <person name="Kagawa T.F."/>
            <person name="Liu W."/>
            <person name="Song Y."/>
            <person name="Salvetti E."/>
            <person name="Wrobel A."/>
            <person name="Rasinkangas P."/>
            <person name="Parkhill J."/>
            <person name="Rea M.C."/>
            <person name="O'Sullivan O."/>
            <person name="Ritari J."/>
            <person name="Douillard F.P."/>
            <person name="Paul Ross R."/>
            <person name="Yang R."/>
            <person name="Briner A.E."/>
            <person name="Felis G.E."/>
            <person name="de Vos W.M."/>
            <person name="Barrangou R."/>
            <person name="Klaenhammer T.R."/>
            <person name="Caufield P.W."/>
            <person name="Cui Y."/>
            <person name="Zhang H."/>
            <person name="O'Toole P.W."/>
        </authorList>
    </citation>
    <scope>NUCLEOTIDE SEQUENCE [LARGE SCALE GENOMIC DNA]</scope>
    <source>
        <strain evidence="1 2">DSM 13238</strain>
    </source>
</reference>
<name>A0A0R1PJZ9_9LACO</name>
<evidence type="ECO:0000313" key="1">
    <source>
        <dbReference type="EMBL" id="KRL32573.1"/>
    </source>
</evidence>
<evidence type="ECO:0000313" key="2">
    <source>
        <dbReference type="Proteomes" id="UP000051908"/>
    </source>
</evidence>
<sequence length="162" mass="18308">MFKRLSSQERAKLTPSELKAYRFSRHQSKLMKDAHKVAKIIVSSVGNYSIALGFALKFVNKYDKNVKALRAAKDAVKLFKLKRVTDAAYDEFMPKSVAGVPAWAIKKDFSRAGAKDILFFTIKSEIISETEKTVQISFDTKNPKEDIIDHHKTWVAKSILAA</sequence>
<dbReference type="EMBL" id="AZES01000005">
    <property type="protein sequence ID" value="KRL32573.1"/>
    <property type="molecule type" value="Genomic_DNA"/>
</dbReference>
<protein>
    <submittedName>
        <fullName evidence="1">Uncharacterized protein</fullName>
    </submittedName>
</protein>